<dbReference type="AlphaFoldDB" id="A0A0E9R519"/>
<proteinExistence type="predicted"/>
<organism evidence="1">
    <name type="scientific">Anguilla anguilla</name>
    <name type="common">European freshwater eel</name>
    <name type="synonym">Muraena anguilla</name>
    <dbReference type="NCBI Taxonomy" id="7936"/>
    <lineage>
        <taxon>Eukaryota</taxon>
        <taxon>Metazoa</taxon>
        <taxon>Chordata</taxon>
        <taxon>Craniata</taxon>
        <taxon>Vertebrata</taxon>
        <taxon>Euteleostomi</taxon>
        <taxon>Actinopterygii</taxon>
        <taxon>Neopterygii</taxon>
        <taxon>Teleostei</taxon>
        <taxon>Anguilliformes</taxon>
        <taxon>Anguillidae</taxon>
        <taxon>Anguilla</taxon>
    </lineage>
</organism>
<evidence type="ECO:0000313" key="1">
    <source>
        <dbReference type="EMBL" id="JAH23847.1"/>
    </source>
</evidence>
<dbReference type="EMBL" id="GBXM01084730">
    <property type="protein sequence ID" value="JAH23847.1"/>
    <property type="molecule type" value="Transcribed_RNA"/>
</dbReference>
<reference evidence="1" key="1">
    <citation type="submission" date="2014-11" db="EMBL/GenBank/DDBJ databases">
        <authorList>
            <person name="Amaro Gonzalez C."/>
        </authorList>
    </citation>
    <scope>NUCLEOTIDE SEQUENCE</scope>
</reference>
<name>A0A0E9R519_ANGAN</name>
<protein>
    <submittedName>
        <fullName evidence="1">Uncharacterized protein</fullName>
    </submittedName>
</protein>
<reference evidence="1" key="2">
    <citation type="journal article" date="2015" name="Fish Shellfish Immunol.">
        <title>Early steps in the European eel (Anguilla anguilla)-Vibrio vulnificus interaction in the gills: Role of the RtxA13 toxin.</title>
        <authorList>
            <person name="Callol A."/>
            <person name="Pajuelo D."/>
            <person name="Ebbesson L."/>
            <person name="Teles M."/>
            <person name="MacKenzie S."/>
            <person name="Amaro C."/>
        </authorList>
    </citation>
    <scope>NUCLEOTIDE SEQUENCE</scope>
</reference>
<sequence length="30" mass="3493">MLFISFSAFTLGFVSSVHFQYSYYFESAES</sequence>
<accession>A0A0E9R519</accession>